<gene>
    <name evidence="1" type="ORF">HY29_07320</name>
</gene>
<evidence type="ECO:0000313" key="1">
    <source>
        <dbReference type="EMBL" id="KCZ50566.1"/>
    </source>
</evidence>
<organism evidence="1 2">
    <name type="scientific">Hyphomonas beringensis</name>
    <dbReference type="NCBI Taxonomy" id="1280946"/>
    <lineage>
        <taxon>Bacteria</taxon>
        <taxon>Pseudomonadati</taxon>
        <taxon>Pseudomonadota</taxon>
        <taxon>Alphaproteobacteria</taxon>
        <taxon>Hyphomonadales</taxon>
        <taxon>Hyphomonadaceae</taxon>
        <taxon>Hyphomonas</taxon>
    </lineage>
</organism>
<dbReference type="PATRIC" id="fig|1280946.3.peg.3566"/>
<dbReference type="EMBL" id="AWFF01000109">
    <property type="protein sequence ID" value="KCZ50566.1"/>
    <property type="molecule type" value="Genomic_DNA"/>
</dbReference>
<comment type="caution">
    <text evidence="1">The sequence shown here is derived from an EMBL/GenBank/DDBJ whole genome shotgun (WGS) entry which is preliminary data.</text>
</comment>
<accession>A0A062TRU9</accession>
<evidence type="ECO:0000313" key="2">
    <source>
        <dbReference type="Proteomes" id="UP000027037"/>
    </source>
</evidence>
<name>A0A062TRU9_9PROT</name>
<dbReference type="AlphaFoldDB" id="A0A062TRU9"/>
<sequence length="117" mass="12699">MNMGIEVRFRGQSGKAWQFQRVATEAPWARSAGVAIFAAPDTYGWRIIRVVELSGRPNDVQPIWALADAERYGANAVFVALEFDAAARKTMAADIEEGFSPVCFSGHNRADAAPIAA</sequence>
<dbReference type="eggNOG" id="ENOG5031MR9">
    <property type="taxonomic scope" value="Bacteria"/>
</dbReference>
<reference evidence="1 2" key="1">
    <citation type="journal article" date="2014" name="Antonie Van Leeuwenhoek">
        <title>Hyphomonas beringensis sp. nov. and Hyphomonas chukchiensis sp. nov., isolated from surface seawater of the Bering Sea and Chukchi Sea.</title>
        <authorList>
            <person name="Li C."/>
            <person name="Lai Q."/>
            <person name="Li G."/>
            <person name="Dong C."/>
            <person name="Wang J."/>
            <person name="Liao Y."/>
            <person name="Shao Z."/>
        </authorList>
    </citation>
    <scope>NUCLEOTIDE SEQUENCE [LARGE SCALE GENOMIC DNA]</scope>
    <source>
        <strain evidence="1 2">25B14_1</strain>
    </source>
</reference>
<keyword evidence="2" id="KW-1185">Reference proteome</keyword>
<proteinExistence type="predicted"/>
<protein>
    <submittedName>
        <fullName evidence="1">Uncharacterized protein</fullName>
    </submittedName>
</protein>
<dbReference type="Proteomes" id="UP000027037">
    <property type="component" value="Unassembled WGS sequence"/>
</dbReference>